<dbReference type="PANTHER" id="PTHR22617:SF43">
    <property type="entry name" value="PROTEIN PILI"/>
    <property type="match status" value="1"/>
</dbReference>
<dbReference type="PANTHER" id="PTHR22617">
    <property type="entry name" value="CHEMOTAXIS SENSOR HISTIDINE KINASE-RELATED"/>
    <property type="match status" value="1"/>
</dbReference>
<accession>A0A225DBR1</accession>
<reference evidence="3" key="1">
    <citation type="submission" date="2017-06" db="EMBL/GenBank/DDBJ databases">
        <title>Genome analysis of Fimbriiglobus ruber SP5, the first member of the order Planctomycetales with confirmed chitinolytic capability.</title>
        <authorList>
            <person name="Ravin N.V."/>
            <person name="Rakitin A.L."/>
            <person name="Ivanova A.A."/>
            <person name="Beletsky A.V."/>
            <person name="Kulichevskaya I.S."/>
            <person name="Mardanov A.V."/>
            <person name="Dedysh S.N."/>
        </authorList>
    </citation>
    <scope>NUCLEOTIDE SEQUENCE [LARGE SCALE GENOMIC DNA]</scope>
    <source>
        <strain evidence="3">SP5</strain>
    </source>
</reference>
<gene>
    <name evidence="2" type="ORF">FRUB_09578</name>
</gene>
<dbReference type="GO" id="GO:0005829">
    <property type="term" value="C:cytosol"/>
    <property type="evidence" value="ECO:0007669"/>
    <property type="project" value="TreeGrafter"/>
</dbReference>
<evidence type="ECO:0000313" key="2">
    <source>
        <dbReference type="EMBL" id="OWK34736.1"/>
    </source>
</evidence>
<feature type="domain" description="CheW-like" evidence="1">
    <location>
        <begin position="1"/>
        <end position="139"/>
    </location>
</feature>
<dbReference type="InterPro" id="IPR002545">
    <property type="entry name" value="CheW-lke_dom"/>
</dbReference>
<proteinExistence type="predicted"/>
<dbReference type="AlphaFoldDB" id="A0A225DBR1"/>
<keyword evidence="3" id="KW-1185">Reference proteome</keyword>
<dbReference type="GO" id="GO:0007165">
    <property type="term" value="P:signal transduction"/>
    <property type="evidence" value="ECO:0007669"/>
    <property type="project" value="InterPro"/>
</dbReference>
<comment type="caution">
    <text evidence="2">The sequence shown here is derived from an EMBL/GenBank/DDBJ whole genome shotgun (WGS) entry which is preliminary data.</text>
</comment>
<dbReference type="GO" id="GO:0006935">
    <property type="term" value="P:chemotaxis"/>
    <property type="evidence" value="ECO:0007669"/>
    <property type="project" value="InterPro"/>
</dbReference>
<protein>
    <submittedName>
        <fullName evidence="2">Chemotaxis signal transduction protein</fullName>
    </submittedName>
</protein>
<evidence type="ECO:0000313" key="3">
    <source>
        <dbReference type="Proteomes" id="UP000214646"/>
    </source>
</evidence>
<dbReference type="Gene3D" id="2.40.50.180">
    <property type="entry name" value="CheA-289, Domain 4"/>
    <property type="match status" value="1"/>
</dbReference>
<dbReference type="SMART" id="SM00260">
    <property type="entry name" value="CheW"/>
    <property type="match status" value="1"/>
</dbReference>
<dbReference type="Proteomes" id="UP000214646">
    <property type="component" value="Unassembled WGS sequence"/>
</dbReference>
<dbReference type="PROSITE" id="PS50851">
    <property type="entry name" value="CHEW"/>
    <property type="match status" value="1"/>
</dbReference>
<evidence type="ECO:0000259" key="1">
    <source>
        <dbReference type="PROSITE" id="PS50851"/>
    </source>
</evidence>
<organism evidence="2 3">
    <name type="scientific">Fimbriiglobus ruber</name>
    <dbReference type="NCBI Taxonomy" id="1908690"/>
    <lineage>
        <taxon>Bacteria</taxon>
        <taxon>Pseudomonadati</taxon>
        <taxon>Planctomycetota</taxon>
        <taxon>Planctomycetia</taxon>
        <taxon>Gemmatales</taxon>
        <taxon>Gemmataceae</taxon>
        <taxon>Fimbriiglobus</taxon>
    </lineage>
</organism>
<dbReference type="SUPFAM" id="SSF50341">
    <property type="entry name" value="CheW-like"/>
    <property type="match status" value="1"/>
</dbReference>
<dbReference type="InterPro" id="IPR036061">
    <property type="entry name" value="CheW-like_dom_sf"/>
</dbReference>
<dbReference type="InterPro" id="IPR039315">
    <property type="entry name" value="CheW"/>
</dbReference>
<dbReference type="Pfam" id="PF01584">
    <property type="entry name" value="CheW"/>
    <property type="match status" value="1"/>
</dbReference>
<name>A0A225DBR1_9BACT</name>
<dbReference type="EMBL" id="NIDE01000019">
    <property type="protein sequence ID" value="OWK34736.1"/>
    <property type="molecule type" value="Genomic_DNA"/>
</dbReference>
<sequence>MFVSAGTERFAVPAAAVIEVVPAVRLHPLAGGPRWVAGVFVFRGAVTPVLDLNQLVTGTACPDKLSARIVVVGHATDDGPAPLGLLAERVTELKPLAATGAGSARRQETDGPDLGPLVADADGMLRLPDVSRLVPAAYRSALFARRGGPAP</sequence>